<dbReference type="Gene3D" id="1.10.3300.10">
    <property type="entry name" value="Jann2411-like domain"/>
    <property type="match status" value="1"/>
</dbReference>
<dbReference type="SUPFAM" id="SSF160904">
    <property type="entry name" value="Jann2411-like"/>
    <property type="match status" value="1"/>
</dbReference>
<organism evidence="2 3">
    <name type="scientific">Actinoplanes derwentensis</name>
    <dbReference type="NCBI Taxonomy" id="113562"/>
    <lineage>
        <taxon>Bacteria</taxon>
        <taxon>Bacillati</taxon>
        <taxon>Actinomycetota</taxon>
        <taxon>Actinomycetes</taxon>
        <taxon>Micromonosporales</taxon>
        <taxon>Micromonosporaceae</taxon>
        <taxon>Actinoplanes</taxon>
    </lineage>
</organism>
<accession>A0A1H1TDI3</accession>
<dbReference type="InterPro" id="IPR021005">
    <property type="entry name" value="Znf_CGNR"/>
</dbReference>
<evidence type="ECO:0000313" key="3">
    <source>
        <dbReference type="Proteomes" id="UP000198688"/>
    </source>
</evidence>
<proteinExistence type="predicted"/>
<sequence length="177" mass="19475">MPEPLPIEFANTLHAVRGRVRDGLTTTAELADWLQRNGLPAEVTADDLIQARELRDAVRAIAHAVAHGRDPERVDITVVNTFARSTPRWRELHWSPQPHAVAHTTGTPLAAALSTVADATIALFTSTARDDLRACPGPGCVLHFVRDAPRREWCSPGCGNRARAARHYARSRDRTEP</sequence>
<name>A0A1H1TDI3_9ACTN</name>
<reference evidence="2 3" key="1">
    <citation type="submission" date="2016-10" db="EMBL/GenBank/DDBJ databases">
        <authorList>
            <person name="de Groot N.N."/>
        </authorList>
    </citation>
    <scope>NUCLEOTIDE SEQUENCE [LARGE SCALE GENOMIC DNA]</scope>
    <source>
        <strain evidence="2 3">DSM 43941</strain>
    </source>
</reference>
<gene>
    <name evidence="2" type="ORF">SAMN04489716_1110</name>
</gene>
<dbReference type="InterPro" id="IPR010852">
    <property type="entry name" value="ABATE"/>
</dbReference>
<dbReference type="RefSeq" id="WP_092542203.1">
    <property type="nucleotide sequence ID" value="NZ_BOMJ01000083.1"/>
</dbReference>
<dbReference type="AlphaFoldDB" id="A0A1H1TDI3"/>
<keyword evidence="3" id="KW-1185">Reference proteome</keyword>
<dbReference type="PANTHER" id="PTHR35525:SF3">
    <property type="entry name" value="BLL6575 PROTEIN"/>
    <property type="match status" value="1"/>
</dbReference>
<dbReference type="STRING" id="113562.SAMN04489716_1110"/>
<dbReference type="Pfam" id="PF11706">
    <property type="entry name" value="zf-CGNR"/>
    <property type="match status" value="1"/>
</dbReference>
<dbReference type="Proteomes" id="UP000198688">
    <property type="component" value="Chromosome I"/>
</dbReference>
<evidence type="ECO:0000259" key="1">
    <source>
        <dbReference type="Pfam" id="PF11706"/>
    </source>
</evidence>
<dbReference type="InterPro" id="IPR023286">
    <property type="entry name" value="ABATE_dom_sf"/>
</dbReference>
<dbReference type="EMBL" id="LT629758">
    <property type="protein sequence ID" value="SDS58375.1"/>
    <property type="molecule type" value="Genomic_DNA"/>
</dbReference>
<dbReference type="OrthoDB" id="3211108at2"/>
<protein>
    <submittedName>
        <fullName evidence="2">Conserved protein containing a Zn-ribbon-like motif, possibly RNA-binding</fullName>
    </submittedName>
</protein>
<dbReference type="PANTHER" id="PTHR35525">
    <property type="entry name" value="BLL6575 PROTEIN"/>
    <property type="match status" value="1"/>
</dbReference>
<feature type="domain" description="Zinc finger CGNR" evidence="1">
    <location>
        <begin position="132"/>
        <end position="170"/>
    </location>
</feature>
<evidence type="ECO:0000313" key="2">
    <source>
        <dbReference type="EMBL" id="SDS58375.1"/>
    </source>
</evidence>
<dbReference type="Pfam" id="PF07336">
    <property type="entry name" value="ABATE"/>
    <property type="match status" value="1"/>
</dbReference>